<dbReference type="Proteomes" id="UP001596972">
    <property type="component" value="Unassembled WGS sequence"/>
</dbReference>
<evidence type="ECO:0008006" key="4">
    <source>
        <dbReference type="Google" id="ProtNLM"/>
    </source>
</evidence>
<comment type="caution">
    <text evidence="2">The sequence shown here is derived from an EMBL/GenBank/DDBJ whole genome shotgun (WGS) entry which is preliminary data.</text>
</comment>
<feature type="transmembrane region" description="Helical" evidence="1">
    <location>
        <begin position="108"/>
        <end position="125"/>
    </location>
</feature>
<dbReference type="EMBL" id="JBHTJA010000032">
    <property type="protein sequence ID" value="MFD0902191.1"/>
    <property type="molecule type" value="Genomic_DNA"/>
</dbReference>
<gene>
    <name evidence="2" type="ORF">ACFQ11_17460</name>
</gene>
<feature type="transmembrane region" description="Helical" evidence="1">
    <location>
        <begin position="75"/>
        <end position="92"/>
    </location>
</feature>
<sequence>MVKVWVVVAVGAVFGAVTSLVNALSSPYTAVGAPVADTFVGPMLEFVSLVLGVGWSWAALAVGVGWLARRPLAGALAGAGALVAATAAYYVLDPVLREEPFGLHAGELVYWAVASAVFGPLLGALGSRIGRPGPLGLLAGLVVPAGAALEMLVFRAPHPLVPLSAAEQVARWSVVAAAVAVAGVLVVRRFARL</sequence>
<feature type="transmembrane region" description="Helical" evidence="1">
    <location>
        <begin position="47"/>
        <end position="68"/>
    </location>
</feature>
<proteinExistence type="predicted"/>
<feature type="transmembrane region" description="Helical" evidence="1">
    <location>
        <begin position="137"/>
        <end position="157"/>
    </location>
</feature>
<evidence type="ECO:0000313" key="2">
    <source>
        <dbReference type="EMBL" id="MFD0902191.1"/>
    </source>
</evidence>
<keyword evidence="1" id="KW-1133">Transmembrane helix</keyword>
<evidence type="ECO:0000256" key="1">
    <source>
        <dbReference type="SAM" id="Phobius"/>
    </source>
</evidence>
<evidence type="ECO:0000313" key="3">
    <source>
        <dbReference type="Proteomes" id="UP001596972"/>
    </source>
</evidence>
<keyword evidence="3" id="KW-1185">Reference proteome</keyword>
<keyword evidence="1" id="KW-0472">Membrane</keyword>
<feature type="transmembrane region" description="Helical" evidence="1">
    <location>
        <begin position="169"/>
        <end position="187"/>
    </location>
</feature>
<dbReference type="RefSeq" id="WP_378299742.1">
    <property type="nucleotide sequence ID" value="NZ_JBHTJA010000032.1"/>
</dbReference>
<accession>A0ABW3ETX4</accession>
<keyword evidence="1" id="KW-0812">Transmembrane</keyword>
<protein>
    <recommendedName>
        <fullName evidence="4">DUF998 domain-containing protein</fullName>
    </recommendedName>
</protein>
<name>A0ABW3ETX4_9ACTN</name>
<organism evidence="2 3">
    <name type="scientific">Actinomadura sediminis</name>
    <dbReference type="NCBI Taxonomy" id="1038904"/>
    <lineage>
        <taxon>Bacteria</taxon>
        <taxon>Bacillati</taxon>
        <taxon>Actinomycetota</taxon>
        <taxon>Actinomycetes</taxon>
        <taxon>Streptosporangiales</taxon>
        <taxon>Thermomonosporaceae</taxon>
        <taxon>Actinomadura</taxon>
    </lineage>
</organism>
<reference evidence="3" key="1">
    <citation type="journal article" date="2019" name="Int. J. Syst. Evol. Microbiol.">
        <title>The Global Catalogue of Microorganisms (GCM) 10K type strain sequencing project: providing services to taxonomists for standard genome sequencing and annotation.</title>
        <authorList>
            <consortium name="The Broad Institute Genomics Platform"/>
            <consortium name="The Broad Institute Genome Sequencing Center for Infectious Disease"/>
            <person name="Wu L."/>
            <person name="Ma J."/>
        </authorList>
    </citation>
    <scope>NUCLEOTIDE SEQUENCE [LARGE SCALE GENOMIC DNA]</scope>
    <source>
        <strain evidence="3">JCM 31202</strain>
    </source>
</reference>